<feature type="signal peptide" evidence="3">
    <location>
        <begin position="1"/>
        <end position="27"/>
    </location>
</feature>
<keyword evidence="2" id="KW-1133">Transmembrane helix</keyword>
<keyword evidence="2" id="KW-0472">Membrane</keyword>
<comment type="caution">
    <text evidence="4">The sequence shown here is derived from an EMBL/GenBank/DDBJ whole genome shotgun (WGS) entry which is preliminary data.</text>
</comment>
<evidence type="ECO:0000256" key="3">
    <source>
        <dbReference type="SAM" id="SignalP"/>
    </source>
</evidence>
<feature type="compositionally biased region" description="Low complexity" evidence="1">
    <location>
        <begin position="361"/>
        <end position="381"/>
    </location>
</feature>
<gene>
    <name evidence="4" type="ORF">B0T16DRAFT_453110</name>
</gene>
<protein>
    <submittedName>
        <fullName evidence="4">Uncharacterized protein</fullName>
    </submittedName>
</protein>
<dbReference type="AlphaFoldDB" id="A0AA39YS84"/>
<proteinExistence type="predicted"/>
<sequence length="678" mass="71384">MLPPALRRYILAAVLLICCLIATSGHASALPGGELEAKSLGNTIDDDDNTNNNNNNGDNAFLRRWDPAPGVKALAGLWERGTLELRQQGCLPNGTNFCFGDNSNFCASCGTCCVEGLYCCSEGSSCCGNGCCSSGQTCNQGQCVSSNGPVTVTSVAFQTVTHVATQVATVLIVVVETSTVVSTTETTISNAETQTNTVWITQTTTLERRGLPTAEVRLIGSADDTPFEGASLETQLSWRETLKAAWTSVTARRLPHAVHDAALERRQATRDPLTVQAQSTVTRFATSTVDVTNVISTTITTESTSLVMTTVIRTNTIVVNAKTTVDVTSTMIITRRAPVTQVITTTENPINTGGGQAPTRSAPTNTNPPTLAAAPPSSSSSSIQTPAIVGIAVGGTVAAIIVAAIAIFFIRHRRKQAALNDNPNADLPPDVNALDREPTFPTLTHFTPAATTAHHSMQFTPPPGGIVAAYLDPKTAGTSPSTSPSPRPNGHHRNSSGYSTLVGTPYGANGNNKRTSHRVSAMTTASATSGPPVPVAEVPGNQPDWQESSGRSSGSPPLGAASGSGSASRRLSQQQTPVHQSRHGSFGAQDAGPIGQAYYLGPQQQQYQQQQPPQPPGELDSNAILEMGIGNPYADEMEDNTQQQQQQGRGHRRTWSSDVRYDGFEYGDPRSPSVAPPQ</sequence>
<keyword evidence="3" id="KW-0732">Signal</keyword>
<keyword evidence="2" id="KW-0812">Transmembrane</keyword>
<evidence type="ECO:0000313" key="4">
    <source>
        <dbReference type="EMBL" id="KAK0657676.1"/>
    </source>
</evidence>
<dbReference type="EMBL" id="JAULSV010000001">
    <property type="protein sequence ID" value="KAK0657676.1"/>
    <property type="molecule type" value="Genomic_DNA"/>
</dbReference>
<evidence type="ECO:0000256" key="2">
    <source>
        <dbReference type="SAM" id="Phobius"/>
    </source>
</evidence>
<feature type="region of interest" description="Disordered" evidence="1">
    <location>
        <begin position="463"/>
        <end position="678"/>
    </location>
</feature>
<evidence type="ECO:0000313" key="5">
    <source>
        <dbReference type="Proteomes" id="UP001174936"/>
    </source>
</evidence>
<keyword evidence="5" id="KW-1185">Reference proteome</keyword>
<accession>A0AA39YS84</accession>
<reference evidence="4" key="1">
    <citation type="submission" date="2023-06" db="EMBL/GenBank/DDBJ databases">
        <title>Genome-scale phylogeny and comparative genomics of the fungal order Sordariales.</title>
        <authorList>
            <consortium name="Lawrence Berkeley National Laboratory"/>
            <person name="Hensen N."/>
            <person name="Bonometti L."/>
            <person name="Westerberg I."/>
            <person name="Brannstrom I.O."/>
            <person name="Guillou S."/>
            <person name="Cros-Aarteil S."/>
            <person name="Calhoun S."/>
            <person name="Haridas S."/>
            <person name="Kuo A."/>
            <person name="Mondo S."/>
            <person name="Pangilinan J."/>
            <person name="Riley R."/>
            <person name="Labutti K."/>
            <person name="Andreopoulos B."/>
            <person name="Lipzen A."/>
            <person name="Chen C."/>
            <person name="Yanf M."/>
            <person name="Daum C."/>
            <person name="Ng V."/>
            <person name="Clum A."/>
            <person name="Steindorff A."/>
            <person name="Ohm R."/>
            <person name="Martin F."/>
            <person name="Silar P."/>
            <person name="Natvig D."/>
            <person name="Lalanne C."/>
            <person name="Gautier V."/>
            <person name="Ament-Velasquez S.L."/>
            <person name="Kruys A."/>
            <person name="Hutchinson M.I."/>
            <person name="Powell A.J."/>
            <person name="Barry K."/>
            <person name="Miller A.N."/>
            <person name="Grigoriev I.V."/>
            <person name="Debuchy R."/>
            <person name="Gladieux P."/>
            <person name="Thoren M.H."/>
            <person name="Johannesson H."/>
        </authorList>
    </citation>
    <scope>NUCLEOTIDE SEQUENCE</scope>
    <source>
        <strain evidence="4">SMH2532-1</strain>
    </source>
</reference>
<dbReference type="Proteomes" id="UP001174936">
    <property type="component" value="Unassembled WGS sequence"/>
</dbReference>
<feature type="compositionally biased region" description="Low complexity" evidence="1">
    <location>
        <begin position="548"/>
        <end position="572"/>
    </location>
</feature>
<name>A0AA39YS84_9PEZI</name>
<feature type="region of interest" description="Disordered" evidence="1">
    <location>
        <begin position="345"/>
        <end position="381"/>
    </location>
</feature>
<feature type="compositionally biased region" description="Low complexity" evidence="1">
    <location>
        <begin position="602"/>
        <end position="611"/>
    </location>
</feature>
<evidence type="ECO:0000256" key="1">
    <source>
        <dbReference type="SAM" id="MobiDB-lite"/>
    </source>
</evidence>
<feature type="transmembrane region" description="Helical" evidence="2">
    <location>
        <begin position="387"/>
        <end position="410"/>
    </location>
</feature>
<feature type="chain" id="PRO_5041395494" evidence="3">
    <location>
        <begin position="28"/>
        <end position="678"/>
    </location>
</feature>
<organism evidence="4 5">
    <name type="scientific">Cercophora newfieldiana</name>
    <dbReference type="NCBI Taxonomy" id="92897"/>
    <lineage>
        <taxon>Eukaryota</taxon>
        <taxon>Fungi</taxon>
        <taxon>Dikarya</taxon>
        <taxon>Ascomycota</taxon>
        <taxon>Pezizomycotina</taxon>
        <taxon>Sordariomycetes</taxon>
        <taxon>Sordariomycetidae</taxon>
        <taxon>Sordariales</taxon>
        <taxon>Lasiosphaeriaceae</taxon>
        <taxon>Cercophora</taxon>
    </lineage>
</organism>